<dbReference type="InterPro" id="IPR007014">
    <property type="entry name" value="FUN14"/>
</dbReference>
<comment type="subcellular location">
    <subcellularLocation>
        <location evidence="1">Membrane</location>
    </subcellularLocation>
</comment>
<evidence type="ECO:0000259" key="6">
    <source>
        <dbReference type="PROSITE" id="PS50222"/>
    </source>
</evidence>
<evidence type="ECO:0000313" key="7">
    <source>
        <dbReference type="EMBL" id="KAL3756849.1"/>
    </source>
</evidence>
<dbReference type="PROSITE" id="PS50222">
    <property type="entry name" value="EF_HAND_2"/>
    <property type="match status" value="1"/>
</dbReference>
<dbReference type="Proteomes" id="UP001530293">
    <property type="component" value="Unassembled WGS sequence"/>
</dbReference>
<sequence>MTTLTLCDSNKNNKDKDSINNDEDFISKIKSKLESQNFSLDNLPPIDNETLTSIASSLGTQISSAVSTGIPTDVSYGFFAGYLSGLALKKIGKVASLTLGITFLGLQSLAYAGYIDVHHDKLQKQVEEMLDRNKDGVVDSEDLRSVIEEVRKVAGFGLEDTNLVAKTGGFGLGFWGGLRSG</sequence>
<feature type="domain" description="EF-hand" evidence="6">
    <location>
        <begin position="118"/>
        <end position="153"/>
    </location>
</feature>
<dbReference type="PANTHER" id="PTHR21346:SF0">
    <property type="entry name" value="RE45833P"/>
    <property type="match status" value="1"/>
</dbReference>
<keyword evidence="8" id="KW-1185">Reference proteome</keyword>
<keyword evidence="4" id="KW-1133">Transmembrane helix</keyword>
<evidence type="ECO:0000256" key="4">
    <source>
        <dbReference type="ARBA" id="ARBA00022989"/>
    </source>
</evidence>
<evidence type="ECO:0000313" key="8">
    <source>
        <dbReference type="Proteomes" id="UP001530293"/>
    </source>
</evidence>
<evidence type="ECO:0000256" key="1">
    <source>
        <dbReference type="ARBA" id="ARBA00004370"/>
    </source>
</evidence>
<reference evidence="7 8" key="1">
    <citation type="submission" date="2024-10" db="EMBL/GenBank/DDBJ databases">
        <title>Updated reference genomes for cyclostephanoid diatoms.</title>
        <authorList>
            <person name="Roberts W.R."/>
            <person name="Alverson A.J."/>
        </authorList>
    </citation>
    <scope>NUCLEOTIDE SEQUENCE [LARGE SCALE GENOMIC DNA]</scope>
    <source>
        <strain evidence="7 8">AJA232-27</strain>
    </source>
</reference>
<gene>
    <name evidence="7" type="ORF">ACHAWU_005111</name>
</gene>
<keyword evidence="5" id="KW-0472">Membrane</keyword>
<dbReference type="AlphaFoldDB" id="A0ABD3LYK8"/>
<evidence type="ECO:0000256" key="5">
    <source>
        <dbReference type="ARBA" id="ARBA00023136"/>
    </source>
</evidence>
<keyword evidence="3" id="KW-0812">Transmembrane</keyword>
<dbReference type="InterPro" id="IPR018247">
    <property type="entry name" value="EF_Hand_1_Ca_BS"/>
</dbReference>
<proteinExistence type="inferred from homology"/>
<comment type="similarity">
    <text evidence="2">Belongs to the FUN14 family.</text>
</comment>
<dbReference type="InterPro" id="IPR002048">
    <property type="entry name" value="EF_hand_dom"/>
</dbReference>
<protein>
    <recommendedName>
        <fullName evidence="6">EF-hand domain-containing protein</fullName>
    </recommendedName>
</protein>
<dbReference type="EMBL" id="JALLBG020000288">
    <property type="protein sequence ID" value="KAL3756849.1"/>
    <property type="molecule type" value="Genomic_DNA"/>
</dbReference>
<accession>A0ABD3LYK8</accession>
<evidence type="ECO:0000256" key="2">
    <source>
        <dbReference type="ARBA" id="ARBA00009160"/>
    </source>
</evidence>
<dbReference type="PROSITE" id="PS00018">
    <property type="entry name" value="EF_HAND_1"/>
    <property type="match status" value="1"/>
</dbReference>
<comment type="caution">
    <text evidence="7">The sequence shown here is derived from an EMBL/GenBank/DDBJ whole genome shotgun (WGS) entry which is preliminary data.</text>
</comment>
<dbReference type="GO" id="GO:0016020">
    <property type="term" value="C:membrane"/>
    <property type="evidence" value="ECO:0007669"/>
    <property type="project" value="UniProtKB-SubCell"/>
</dbReference>
<organism evidence="7 8">
    <name type="scientific">Discostella pseudostelligera</name>
    <dbReference type="NCBI Taxonomy" id="259834"/>
    <lineage>
        <taxon>Eukaryota</taxon>
        <taxon>Sar</taxon>
        <taxon>Stramenopiles</taxon>
        <taxon>Ochrophyta</taxon>
        <taxon>Bacillariophyta</taxon>
        <taxon>Coscinodiscophyceae</taxon>
        <taxon>Thalassiosirophycidae</taxon>
        <taxon>Stephanodiscales</taxon>
        <taxon>Stephanodiscaceae</taxon>
        <taxon>Discostella</taxon>
    </lineage>
</organism>
<evidence type="ECO:0000256" key="3">
    <source>
        <dbReference type="ARBA" id="ARBA00022692"/>
    </source>
</evidence>
<dbReference type="PANTHER" id="PTHR21346">
    <property type="entry name" value="FUN14 DOMAIN CONTAINING"/>
    <property type="match status" value="1"/>
</dbReference>
<dbReference type="Pfam" id="PF04930">
    <property type="entry name" value="FUN14"/>
    <property type="match status" value="1"/>
</dbReference>
<name>A0ABD3LYK8_9STRA</name>